<dbReference type="SUPFAM" id="SSF160443">
    <property type="entry name" value="SMR domain-like"/>
    <property type="match status" value="1"/>
</dbReference>
<dbReference type="Gene3D" id="3.40.50.300">
    <property type="entry name" value="P-loop containing nucleotide triphosphate hydrolases"/>
    <property type="match status" value="1"/>
</dbReference>
<feature type="domain" description="Smr" evidence="9">
    <location>
        <begin position="692"/>
        <end position="765"/>
    </location>
</feature>
<gene>
    <name evidence="7" type="primary">mutS2</name>
    <name evidence="7" type="synonym">rqcU</name>
    <name evidence="10" type="ORF">DRP43_03345</name>
</gene>
<name>A0A660SI22_UNCT6</name>
<dbReference type="GO" id="GO:0140664">
    <property type="term" value="F:ATP-dependent DNA damage sensor activity"/>
    <property type="evidence" value="ECO:0007669"/>
    <property type="project" value="InterPro"/>
</dbReference>
<dbReference type="AlphaFoldDB" id="A0A660SI22"/>
<comment type="subunit">
    <text evidence="7">Homodimer. Binds to stalled ribosomes, contacting rRNA.</text>
</comment>
<keyword evidence="6 7" id="KW-0238">DNA-binding</keyword>
<evidence type="ECO:0000256" key="3">
    <source>
        <dbReference type="ARBA" id="ARBA00022801"/>
    </source>
</evidence>
<keyword evidence="7" id="KW-0540">Nuclease</keyword>
<dbReference type="PROSITE" id="PS50828">
    <property type="entry name" value="SMR"/>
    <property type="match status" value="1"/>
</dbReference>
<dbReference type="HAMAP" id="MF_00092">
    <property type="entry name" value="MutS2"/>
    <property type="match status" value="1"/>
</dbReference>
<dbReference type="SMART" id="SM00463">
    <property type="entry name" value="SMR"/>
    <property type="match status" value="1"/>
</dbReference>
<dbReference type="InterPro" id="IPR036063">
    <property type="entry name" value="Smr_dom_sf"/>
</dbReference>
<sequence>MYRKTTRETLEYNQILEIIKQYWPEKILFKAPEFSKKRSDIENKFLITKDIMNLLEIDSDIINNDIEDISNIIADRGESVVLAPYEIKAIYNMNKYFSDLYNIGIRIKDEYSNLANLLLNIEKFSIITKEIEKVFDNQFEIKNSASPLIKYLRKQLKQKEEILNKRISSYVRKHKNELQDEIITIRDGRYVIPVNREFRAKVEGVVHGISNTGNTLFVEPSFAIEINNDIRTLILEEKQEIYKILLKMTHFILKFKDALILDMITVKDFIKYLSFARYAKDYKCNIPEFSENNDIILNNGRNPILLYTGKNVIPISLNIPGNKKIIVISGPNAGGKTATIKLIGIFSLMFQSGIPIPAENGTKLPIFDNIFADIGDEQSVVESVSTFTSHMLHLKEIIYQTTSSSLVLLDEIGSSTAPKEGSALAIAILKTLEKMGAKIFVTTHYDELKQFAIENNNALNIAMGFDIEKSVPTYRLFEGVPGSSYAFSIARMVGFRDDIIDIAEEEMGVQKGGFETDFIVLEEKLKGIEIKEKLLDKKINFYESLSKKYEIKLEKVKEEAKSIIEYAKSESNKLVNNSRKKIEKLVKEIKESNASKESIINAREILKKPSVEKEIKTDNLLNIKIGDYVNIENIDGTGIIKNFNRKKASVEFNGIIYNVPRTRIYEILQNREQKIENVTIKISRDRELSYDLDLRGKRVIEGIDAVDKYIDDAIISGVSKFRIIHGMGTGALKNAISKFLKEDRRVISFYPDEGPGSAGCTTVEI</sequence>
<evidence type="ECO:0000256" key="7">
    <source>
        <dbReference type="HAMAP-Rule" id="MF_00092"/>
    </source>
</evidence>
<evidence type="ECO:0000256" key="5">
    <source>
        <dbReference type="ARBA" id="ARBA00022884"/>
    </source>
</evidence>
<dbReference type="InterPro" id="IPR036187">
    <property type="entry name" value="DNA_mismatch_repair_MutS_sf"/>
</dbReference>
<keyword evidence="1 7" id="KW-0699">rRNA-binding</keyword>
<dbReference type="EC" id="3.1.-.-" evidence="7"/>
<dbReference type="Proteomes" id="UP000271125">
    <property type="component" value="Unassembled WGS sequence"/>
</dbReference>
<dbReference type="GO" id="GO:0006298">
    <property type="term" value="P:mismatch repair"/>
    <property type="evidence" value="ECO:0007669"/>
    <property type="project" value="InterPro"/>
</dbReference>
<dbReference type="FunFam" id="3.40.50.300:FF:000830">
    <property type="entry name" value="Endonuclease MutS2"/>
    <property type="match status" value="1"/>
</dbReference>
<dbReference type="SUPFAM" id="SSF52540">
    <property type="entry name" value="P-loop containing nucleoside triphosphate hydrolases"/>
    <property type="match status" value="1"/>
</dbReference>
<dbReference type="Gene3D" id="3.30.1370.110">
    <property type="match status" value="1"/>
</dbReference>
<comment type="caution">
    <text evidence="10">The sequence shown here is derived from an EMBL/GenBank/DDBJ whole genome shotgun (WGS) entry which is preliminary data.</text>
</comment>
<protein>
    <recommendedName>
        <fullName evidence="7">Endonuclease MutS2</fullName>
        <ecNumber evidence="7">3.1.-.-</ecNumber>
    </recommendedName>
    <alternativeName>
        <fullName evidence="7">Ribosome-associated protein quality control-upstream factor</fullName>
        <shortName evidence="7">RQC-upstream factor</shortName>
        <shortName evidence="7">RqcU</shortName>
        <ecNumber evidence="7">3.6.4.-</ecNumber>
    </alternativeName>
</protein>
<keyword evidence="2 7" id="KW-0547">Nucleotide-binding</keyword>
<dbReference type="GO" id="GO:0030983">
    <property type="term" value="F:mismatched DNA binding"/>
    <property type="evidence" value="ECO:0007669"/>
    <property type="project" value="InterPro"/>
</dbReference>
<evidence type="ECO:0000313" key="11">
    <source>
        <dbReference type="Proteomes" id="UP000271125"/>
    </source>
</evidence>
<dbReference type="PROSITE" id="PS00486">
    <property type="entry name" value="DNA_MISMATCH_REPAIR_2"/>
    <property type="match status" value="1"/>
</dbReference>
<evidence type="ECO:0000256" key="8">
    <source>
        <dbReference type="SAM" id="Coils"/>
    </source>
</evidence>
<dbReference type="EC" id="3.6.4.-" evidence="7"/>
<dbReference type="GO" id="GO:0043023">
    <property type="term" value="F:ribosomal large subunit binding"/>
    <property type="evidence" value="ECO:0007669"/>
    <property type="project" value="UniProtKB-UniRule"/>
</dbReference>
<dbReference type="GO" id="GO:0072344">
    <property type="term" value="P:rescue of stalled ribosome"/>
    <property type="evidence" value="ECO:0007669"/>
    <property type="project" value="UniProtKB-UniRule"/>
</dbReference>
<dbReference type="PANTHER" id="PTHR48466:SF2">
    <property type="entry name" value="OS10G0509000 PROTEIN"/>
    <property type="match status" value="1"/>
</dbReference>
<comment type="similarity">
    <text evidence="7">Belongs to the DNA mismatch repair MutS family. MutS2 subfamily.</text>
</comment>
<keyword evidence="4 7" id="KW-0067">ATP-binding</keyword>
<keyword evidence="8" id="KW-0175">Coiled coil</keyword>
<dbReference type="GO" id="GO:0045910">
    <property type="term" value="P:negative regulation of DNA recombination"/>
    <property type="evidence" value="ECO:0007669"/>
    <property type="project" value="InterPro"/>
</dbReference>
<reference evidence="10 11" key="1">
    <citation type="submission" date="2018-06" db="EMBL/GenBank/DDBJ databases">
        <title>Extensive metabolic versatility and redundancy in microbially diverse, dynamic hydrothermal sediments.</title>
        <authorList>
            <person name="Dombrowski N."/>
            <person name="Teske A."/>
            <person name="Baker B.J."/>
        </authorList>
    </citation>
    <scope>NUCLEOTIDE SEQUENCE [LARGE SCALE GENOMIC DNA]</scope>
    <source>
        <strain evidence="10">B10_G13</strain>
    </source>
</reference>
<dbReference type="Pfam" id="PF00488">
    <property type="entry name" value="MutS_V"/>
    <property type="match status" value="1"/>
</dbReference>
<evidence type="ECO:0000256" key="1">
    <source>
        <dbReference type="ARBA" id="ARBA00022730"/>
    </source>
</evidence>
<feature type="coiled-coil region" evidence="8">
    <location>
        <begin position="539"/>
        <end position="595"/>
    </location>
</feature>
<dbReference type="PANTHER" id="PTHR48466">
    <property type="entry name" value="OS10G0509000 PROTEIN-RELATED"/>
    <property type="match status" value="1"/>
</dbReference>
<evidence type="ECO:0000256" key="2">
    <source>
        <dbReference type="ARBA" id="ARBA00022741"/>
    </source>
</evidence>
<dbReference type="InterPro" id="IPR045076">
    <property type="entry name" value="MutS"/>
</dbReference>
<dbReference type="SMART" id="SM00534">
    <property type="entry name" value="MUTSac"/>
    <property type="match status" value="1"/>
</dbReference>
<dbReference type="NCBIfam" id="TIGR01069">
    <property type="entry name" value="mutS2"/>
    <property type="match status" value="1"/>
</dbReference>
<evidence type="ECO:0000313" key="10">
    <source>
        <dbReference type="EMBL" id="RKX70428.1"/>
    </source>
</evidence>
<dbReference type="InterPro" id="IPR000432">
    <property type="entry name" value="DNA_mismatch_repair_MutS_C"/>
</dbReference>
<feature type="binding site" evidence="7">
    <location>
        <begin position="330"/>
        <end position="337"/>
    </location>
    <ligand>
        <name>ATP</name>
        <dbReference type="ChEBI" id="CHEBI:30616"/>
    </ligand>
</feature>
<dbReference type="SUPFAM" id="SSF48334">
    <property type="entry name" value="DNA repair protein MutS, domain III"/>
    <property type="match status" value="1"/>
</dbReference>
<keyword evidence="7" id="KW-0255">Endonuclease</keyword>
<dbReference type="GO" id="GO:0016887">
    <property type="term" value="F:ATP hydrolysis activity"/>
    <property type="evidence" value="ECO:0007669"/>
    <property type="project" value="InterPro"/>
</dbReference>
<dbReference type="InterPro" id="IPR027417">
    <property type="entry name" value="P-loop_NTPase"/>
</dbReference>
<organism evidence="10 11">
    <name type="scientific">candidate division TA06 bacterium</name>
    <dbReference type="NCBI Taxonomy" id="2250710"/>
    <lineage>
        <taxon>Bacteria</taxon>
        <taxon>Bacteria division TA06</taxon>
    </lineage>
</organism>
<comment type="function">
    <text evidence="7">Endonuclease that is involved in the suppression of homologous recombination and thus may have a key role in the control of bacterial genetic diversity.</text>
</comment>
<dbReference type="Pfam" id="PF01713">
    <property type="entry name" value="Smr"/>
    <property type="match status" value="1"/>
</dbReference>
<evidence type="ECO:0000256" key="4">
    <source>
        <dbReference type="ARBA" id="ARBA00022840"/>
    </source>
</evidence>
<dbReference type="GO" id="GO:0005524">
    <property type="term" value="F:ATP binding"/>
    <property type="evidence" value="ECO:0007669"/>
    <property type="project" value="UniProtKB-UniRule"/>
</dbReference>
<comment type="function">
    <text evidence="7">Acts as a ribosome collision sensor, splitting the ribosome into its 2 subunits. Detects stalled/collided 70S ribosomes which it binds and splits by an ATP-hydrolysis driven conformational change. Acts upstream of the ribosome quality control system (RQC), a ribosome-associated complex that mediates the extraction of incompletely synthesized nascent chains from stalled ribosomes and their subsequent degradation. Probably generates substrates for RQC.</text>
</comment>
<evidence type="ECO:0000259" key="9">
    <source>
        <dbReference type="PROSITE" id="PS50828"/>
    </source>
</evidence>
<dbReference type="PIRSF" id="PIRSF005814">
    <property type="entry name" value="MutS_YshD"/>
    <property type="match status" value="1"/>
</dbReference>
<keyword evidence="3 7" id="KW-0378">Hydrolase</keyword>
<dbReference type="InterPro" id="IPR002625">
    <property type="entry name" value="Smr_dom"/>
</dbReference>
<dbReference type="GO" id="GO:0004519">
    <property type="term" value="F:endonuclease activity"/>
    <property type="evidence" value="ECO:0007669"/>
    <property type="project" value="UniProtKB-UniRule"/>
</dbReference>
<accession>A0A660SI22</accession>
<proteinExistence type="inferred from homology"/>
<keyword evidence="5 7" id="KW-0694">RNA-binding</keyword>
<dbReference type="EMBL" id="QNBD01000135">
    <property type="protein sequence ID" value="RKX70428.1"/>
    <property type="molecule type" value="Genomic_DNA"/>
</dbReference>
<dbReference type="GO" id="GO:0019843">
    <property type="term" value="F:rRNA binding"/>
    <property type="evidence" value="ECO:0007669"/>
    <property type="project" value="UniProtKB-UniRule"/>
</dbReference>
<dbReference type="InterPro" id="IPR005747">
    <property type="entry name" value="MutS2"/>
</dbReference>
<evidence type="ECO:0000256" key="6">
    <source>
        <dbReference type="ARBA" id="ARBA00023125"/>
    </source>
</evidence>